<proteinExistence type="predicted"/>
<dbReference type="Proteomes" id="UP001430954">
    <property type="component" value="Unassembled WGS sequence"/>
</dbReference>
<dbReference type="RefSeq" id="WP_223676074.1">
    <property type="nucleotide sequence ID" value="NZ_JAINZW010000003.1"/>
</dbReference>
<evidence type="ECO:0000313" key="5">
    <source>
        <dbReference type="EMBL" id="MBZ4039631.1"/>
    </source>
</evidence>
<reference evidence="5 6" key="1">
    <citation type="submission" date="2021-09" db="EMBL/GenBank/DDBJ databases">
        <title>Lysobacter sp. 13A isolated from the river sediment.</title>
        <authorList>
            <person name="Liu H."/>
            <person name="Li S."/>
            <person name="Mao S."/>
        </authorList>
    </citation>
    <scope>NUCLEOTIDE SEQUENCE [LARGE SCALE GENOMIC DNA]</scope>
    <source>
        <strain evidence="5 6">13A</strain>
    </source>
</reference>
<name>A0ABS7T716_9GAMM</name>
<feature type="transmembrane region" description="Helical" evidence="3">
    <location>
        <begin position="48"/>
        <end position="66"/>
    </location>
</feature>
<dbReference type="InterPro" id="IPR050469">
    <property type="entry name" value="Diguanylate_Cyclase"/>
</dbReference>
<keyword evidence="3" id="KW-0812">Transmembrane</keyword>
<comment type="caution">
    <text evidence="5">The sequence shown here is derived from an EMBL/GenBank/DDBJ whole genome shotgun (WGS) entry which is preliminary data.</text>
</comment>
<feature type="transmembrane region" description="Helical" evidence="3">
    <location>
        <begin position="110"/>
        <end position="136"/>
    </location>
</feature>
<dbReference type="PROSITE" id="PS50887">
    <property type="entry name" value="GGDEF"/>
    <property type="match status" value="1"/>
</dbReference>
<dbReference type="Pfam" id="PF00990">
    <property type="entry name" value="GGDEF"/>
    <property type="match status" value="1"/>
</dbReference>
<dbReference type="PANTHER" id="PTHR45138">
    <property type="entry name" value="REGULATORY COMPONENTS OF SENSORY TRANSDUCTION SYSTEM"/>
    <property type="match status" value="1"/>
</dbReference>
<dbReference type="PANTHER" id="PTHR45138:SF9">
    <property type="entry name" value="DIGUANYLATE CYCLASE DGCM-RELATED"/>
    <property type="match status" value="1"/>
</dbReference>
<dbReference type="InterPro" id="IPR000160">
    <property type="entry name" value="GGDEF_dom"/>
</dbReference>
<dbReference type="SMART" id="SM00267">
    <property type="entry name" value="GGDEF"/>
    <property type="match status" value="1"/>
</dbReference>
<dbReference type="EC" id="2.7.7.65" evidence="1"/>
<dbReference type="CDD" id="cd01949">
    <property type="entry name" value="GGDEF"/>
    <property type="match status" value="1"/>
</dbReference>
<organism evidence="5 6">
    <name type="scientific">Novilysobacter selenitireducens</name>
    <dbReference type="NCBI Taxonomy" id="2872639"/>
    <lineage>
        <taxon>Bacteria</taxon>
        <taxon>Pseudomonadati</taxon>
        <taxon>Pseudomonadota</taxon>
        <taxon>Gammaproteobacteria</taxon>
        <taxon>Lysobacterales</taxon>
        <taxon>Lysobacteraceae</taxon>
        <taxon>Novilysobacter</taxon>
    </lineage>
</organism>
<feature type="transmembrane region" description="Helical" evidence="3">
    <location>
        <begin position="186"/>
        <end position="205"/>
    </location>
</feature>
<dbReference type="InterPro" id="IPR029787">
    <property type="entry name" value="Nucleotide_cyclase"/>
</dbReference>
<feature type="transmembrane region" description="Helical" evidence="3">
    <location>
        <begin position="78"/>
        <end position="98"/>
    </location>
</feature>
<feature type="transmembrane region" description="Helical" evidence="3">
    <location>
        <begin position="156"/>
        <end position="174"/>
    </location>
</feature>
<dbReference type="SUPFAM" id="SSF55073">
    <property type="entry name" value="Nucleotide cyclase"/>
    <property type="match status" value="1"/>
</dbReference>
<keyword evidence="3" id="KW-1133">Transmembrane helix</keyword>
<evidence type="ECO:0000256" key="2">
    <source>
        <dbReference type="ARBA" id="ARBA00034247"/>
    </source>
</evidence>
<keyword evidence="3" id="KW-0472">Membrane</keyword>
<gene>
    <name evidence="5" type="ORF">K6753_08800</name>
</gene>
<comment type="catalytic activity">
    <reaction evidence="2">
        <text>2 GTP = 3',3'-c-di-GMP + 2 diphosphate</text>
        <dbReference type="Rhea" id="RHEA:24898"/>
        <dbReference type="ChEBI" id="CHEBI:33019"/>
        <dbReference type="ChEBI" id="CHEBI:37565"/>
        <dbReference type="ChEBI" id="CHEBI:58805"/>
        <dbReference type="EC" id="2.7.7.65"/>
    </reaction>
</comment>
<dbReference type="Gene3D" id="3.30.70.270">
    <property type="match status" value="1"/>
</dbReference>
<dbReference type="NCBIfam" id="TIGR00254">
    <property type="entry name" value="GGDEF"/>
    <property type="match status" value="1"/>
</dbReference>
<dbReference type="EMBL" id="JAINZW010000003">
    <property type="protein sequence ID" value="MBZ4039631.1"/>
    <property type="molecule type" value="Genomic_DNA"/>
</dbReference>
<evidence type="ECO:0000259" key="4">
    <source>
        <dbReference type="PROSITE" id="PS50887"/>
    </source>
</evidence>
<evidence type="ECO:0000313" key="6">
    <source>
        <dbReference type="Proteomes" id="UP001430954"/>
    </source>
</evidence>
<evidence type="ECO:0000256" key="3">
    <source>
        <dbReference type="SAM" id="Phobius"/>
    </source>
</evidence>
<sequence>MPAHHLPFDAVHPSPYREALARGHARLRFAPALEREFQRDQHRANLAWLRWVLWIGIATYGAFIAIDLLTVPLHASRWTAAIRLFLIVPVLVAALLVSHRPARRPWLTPAVFMAAVVTGCGTVGIVVLTLALGAPVPYEGTLFLPIVIHLLVGLPWRWALVANLVPLGMFLVLVPMVQPDPLVQTYQLSFMVLANIIGACGGYAMEHRARTTFLTAGMLSELAERDGLTGIHNRRSFNEHLQRVWQQAARDGTCVALALIDVDHFKQFNDRHGHADGDAALRGVARAVAGHAKRPLDLASRYGGEEFALVWYQPEAGRLSAMADALRRDIAQLELQGADGPTGTITASVGVALLRPRNAPRHTDLLRAADIALYQAKHGGRDRVVVLSHPDLEQLSFPETASA</sequence>
<dbReference type="InterPro" id="IPR043128">
    <property type="entry name" value="Rev_trsase/Diguanyl_cyclase"/>
</dbReference>
<keyword evidence="6" id="KW-1185">Reference proteome</keyword>
<accession>A0ABS7T716</accession>
<evidence type="ECO:0000256" key="1">
    <source>
        <dbReference type="ARBA" id="ARBA00012528"/>
    </source>
</evidence>
<feature type="domain" description="GGDEF" evidence="4">
    <location>
        <begin position="253"/>
        <end position="389"/>
    </location>
</feature>
<protein>
    <recommendedName>
        <fullName evidence="1">diguanylate cyclase</fullName>
        <ecNumber evidence="1">2.7.7.65</ecNumber>
    </recommendedName>
</protein>